<name>A0A0C9W5C0_9AGAM</name>
<protein>
    <recommendedName>
        <fullName evidence="3">Metallothionein</fullName>
    </recommendedName>
</protein>
<dbReference type="AlphaFoldDB" id="A0A0C9W5C0"/>
<reference evidence="1 2" key="1">
    <citation type="submission" date="2014-04" db="EMBL/GenBank/DDBJ databases">
        <title>Evolutionary Origins and Diversification of the Mycorrhizal Mutualists.</title>
        <authorList>
            <consortium name="DOE Joint Genome Institute"/>
            <consortium name="Mycorrhizal Genomics Consortium"/>
            <person name="Kohler A."/>
            <person name="Kuo A."/>
            <person name="Nagy L.G."/>
            <person name="Floudas D."/>
            <person name="Copeland A."/>
            <person name="Barry K.W."/>
            <person name="Cichocki N."/>
            <person name="Veneault-Fourrey C."/>
            <person name="LaButti K."/>
            <person name="Lindquist E.A."/>
            <person name="Lipzen A."/>
            <person name="Lundell T."/>
            <person name="Morin E."/>
            <person name="Murat C."/>
            <person name="Riley R."/>
            <person name="Ohm R."/>
            <person name="Sun H."/>
            <person name="Tunlid A."/>
            <person name="Henrissat B."/>
            <person name="Grigoriev I.V."/>
            <person name="Hibbett D.S."/>
            <person name="Martin F."/>
        </authorList>
    </citation>
    <scope>NUCLEOTIDE SEQUENCE [LARGE SCALE GENOMIC DNA]</scope>
    <source>
        <strain evidence="1 2">MD-312</strain>
    </source>
</reference>
<proteinExistence type="predicted"/>
<organism evidence="1 2">
    <name type="scientific">Hydnomerulius pinastri MD-312</name>
    <dbReference type="NCBI Taxonomy" id="994086"/>
    <lineage>
        <taxon>Eukaryota</taxon>
        <taxon>Fungi</taxon>
        <taxon>Dikarya</taxon>
        <taxon>Basidiomycota</taxon>
        <taxon>Agaricomycotina</taxon>
        <taxon>Agaricomycetes</taxon>
        <taxon>Agaricomycetidae</taxon>
        <taxon>Boletales</taxon>
        <taxon>Boletales incertae sedis</taxon>
        <taxon>Leucogyrophana</taxon>
    </lineage>
</organism>
<sequence>MTPLDTKTQKYFAQPTRFSIRPIIMNTVTSVPVSQNNCGSSSCGYGSSCQCKPGECKC</sequence>
<gene>
    <name evidence="1" type="ORF">HYDPIDRAFT_120438</name>
</gene>
<keyword evidence="2" id="KW-1185">Reference proteome</keyword>
<dbReference type="Proteomes" id="UP000053820">
    <property type="component" value="Unassembled WGS sequence"/>
</dbReference>
<dbReference type="EMBL" id="KN840171">
    <property type="protein sequence ID" value="KIJ57696.1"/>
    <property type="molecule type" value="Genomic_DNA"/>
</dbReference>
<evidence type="ECO:0008006" key="3">
    <source>
        <dbReference type="Google" id="ProtNLM"/>
    </source>
</evidence>
<evidence type="ECO:0000313" key="2">
    <source>
        <dbReference type="Proteomes" id="UP000053820"/>
    </source>
</evidence>
<accession>A0A0C9W5C0</accession>
<evidence type="ECO:0000313" key="1">
    <source>
        <dbReference type="EMBL" id="KIJ57696.1"/>
    </source>
</evidence>
<dbReference type="HOGENOM" id="CLU_2984503_0_0_1"/>